<dbReference type="OrthoDB" id="7466251at2"/>
<dbReference type="InterPro" id="IPR003018">
    <property type="entry name" value="GAF"/>
</dbReference>
<keyword evidence="1" id="KW-0805">Transcription regulation</keyword>
<protein>
    <submittedName>
        <fullName evidence="4">ANTAR domain-containing protein</fullName>
    </submittedName>
</protein>
<dbReference type="Proteomes" id="UP000297654">
    <property type="component" value="Unassembled WGS sequence"/>
</dbReference>
<dbReference type="InterPro" id="IPR029016">
    <property type="entry name" value="GAF-like_dom_sf"/>
</dbReference>
<reference evidence="4 5" key="1">
    <citation type="submission" date="2019-03" db="EMBL/GenBank/DDBJ databases">
        <title>Genomics of glacier-inhabiting Cryobacterium strains.</title>
        <authorList>
            <person name="Liu Q."/>
            <person name="Xin Y.-H."/>
        </authorList>
    </citation>
    <scope>NUCLEOTIDE SEQUENCE [LARGE SCALE GENOMIC DNA]</scope>
    <source>
        <strain evidence="4 5">Hh15</strain>
    </source>
</reference>
<evidence type="ECO:0000259" key="3">
    <source>
        <dbReference type="SMART" id="SM01012"/>
    </source>
</evidence>
<proteinExistence type="predicted"/>
<gene>
    <name evidence="4" type="ORF">E3O10_06375</name>
</gene>
<dbReference type="SUPFAM" id="SSF55781">
    <property type="entry name" value="GAF domain-like"/>
    <property type="match status" value="1"/>
</dbReference>
<dbReference type="Gene3D" id="3.30.450.40">
    <property type="match status" value="1"/>
</dbReference>
<dbReference type="Gene3D" id="1.10.10.10">
    <property type="entry name" value="Winged helix-like DNA-binding domain superfamily/Winged helix DNA-binding domain"/>
    <property type="match status" value="1"/>
</dbReference>
<dbReference type="InterPro" id="IPR005561">
    <property type="entry name" value="ANTAR"/>
</dbReference>
<evidence type="ECO:0000313" key="5">
    <source>
        <dbReference type="Proteomes" id="UP000297654"/>
    </source>
</evidence>
<dbReference type="Pfam" id="PF13185">
    <property type="entry name" value="GAF_2"/>
    <property type="match status" value="1"/>
</dbReference>
<feature type="domain" description="ANTAR" evidence="3">
    <location>
        <begin position="177"/>
        <end position="237"/>
    </location>
</feature>
<evidence type="ECO:0000256" key="1">
    <source>
        <dbReference type="ARBA" id="ARBA00023015"/>
    </source>
</evidence>
<dbReference type="EMBL" id="SOFF01000020">
    <property type="protein sequence ID" value="TFB91975.1"/>
    <property type="molecule type" value="Genomic_DNA"/>
</dbReference>
<dbReference type="AlphaFoldDB" id="A0A5F0D7U1"/>
<comment type="caution">
    <text evidence="4">The sequence shown here is derived from an EMBL/GenBank/DDBJ whole genome shotgun (WGS) entry which is preliminary data.</text>
</comment>
<dbReference type="Pfam" id="PF03861">
    <property type="entry name" value="ANTAR"/>
    <property type="match status" value="1"/>
</dbReference>
<keyword evidence="2" id="KW-0804">Transcription</keyword>
<evidence type="ECO:0000256" key="2">
    <source>
        <dbReference type="ARBA" id="ARBA00023163"/>
    </source>
</evidence>
<name>A0A5F0D7U1_9MICO</name>
<keyword evidence="5" id="KW-1185">Reference proteome</keyword>
<dbReference type="SMART" id="SM01012">
    <property type="entry name" value="ANTAR"/>
    <property type="match status" value="1"/>
</dbReference>
<dbReference type="InterPro" id="IPR036388">
    <property type="entry name" value="WH-like_DNA-bd_sf"/>
</dbReference>
<accession>A0A5F0D7U1</accession>
<dbReference type="RefSeq" id="WP_092108047.1">
    <property type="nucleotide sequence ID" value="NZ_FOCN01000003.1"/>
</dbReference>
<evidence type="ECO:0000313" key="4">
    <source>
        <dbReference type="EMBL" id="TFB91975.1"/>
    </source>
</evidence>
<dbReference type="GO" id="GO:0003723">
    <property type="term" value="F:RNA binding"/>
    <property type="evidence" value="ECO:0007669"/>
    <property type="project" value="InterPro"/>
</dbReference>
<sequence length="249" mass="26892">MVFNTGSKSTDPPRSAMIDRREFGAAIAELTASFERHTSMCAPFVRALPVHAATVCTLGTPFGSETICASNTLAAIFDELQFDLGEGPSWDALTTRRPVLIDDFQSVQHAAWPALQKAARSIDVRTVYVFPLTMGSLDIGAVSLFSRGPKELTPGQIVDAEALAQIAAGQVLRRSLASRTLKTNLEDNEGYSRRVVHHATGMVLAQLNLSAADALLMIHGHAFSHGRTVREVAADVVTRRLDFSSMPES</sequence>
<organism evidence="4 5">
    <name type="scientific">Cryobacterium luteum</name>
    <dbReference type="NCBI Taxonomy" id="1424661"/>
    <lineage>
        <taxon>Bacteria</taxon>
        <taxon>Bacillati</taxon>
        <taxon>Actinomycetota</taxon>
        <taxon>Actinomycetes</taxon>
        <taxon>Micrococcales</taxon>
        <taxon>Microbacteriaceae</taxon>
        <taxon>Cryobacterium</taxon>
    </lineage>
</organism>